<dbReference type="Ensembl" id="ENSMICT00000050902.2">
    <property type="protein sequence ID" value="ENSMICP00000035713.2"/>
    <property type="gene ID" value="ENSMICG00000028855.2"/>
</dbReference>
<evidence type="ECO:0000256" key="1">
    <source>
        <dbReference type="SAM" id="MobiDB-lite"/>
    </source>
</evidence>
<organism evidence="2 3">
    <name type="scientific">Microcebus murinus</name>
    <name type="common">Gray mouse lemur</name>
    <name type="synonym">Lemur murinus</name>
    <dbReference type="NCBI Taxonomy" id="30608"/>
    <lineage>
        <taxon>Eukaryota</taxon>
        <taxon>Metazoa</taxon>
        <taxon>Chordata</taxon>
        <taxon>Craniata</taxon>
        <taxon>Vertebrata</taxon>
        <taxon>Euteleostomi</taxon>
        <taxon>Mammalia</taxon>
        <taxon>Eutheria</taxon>
        <taxon>Euarchontoglires</taxon>
        <taxon>Primates</taxon>
        <taxon>Strepsirrhini</taxon>
        <taxon>Lemuriformes</taxon>
        <taxon>Cheirogaleidae</taxon>
        <taxon>Microcebus</taxon>
    </lineage>
</organism>
<feature type="compositionally biased region" description="Basic and acidic residues" evidence="1">
    <location>
        <begin position="685"/>
        <end position="702"/>
    </location>
</feature>
<feature type="compositionally biased region" description="Basic and acidic residues" evidence="1">
    <location>
        <begin position="1"/>
        <end position="14"/>
    </location>
</feature>
<dbReference type="GO" id="GO:0010468">
    <property type="term" value="P:regulation of gene expression"/>
    <property type="evidence" value="ECO:0007669"/>
    <property type="project" value="InterPro"/>
</dbReference>
<evidence type="ECO:0000313" key="2">
    <source>
        <dbReference type="Ensembl" id="ENSMICP00000035713.2"/>
    </source>
</evidence>
<dbReference type="GeneTree" id="ENSGT00950000182974"/>
<feature type="compositionally biased region" description="Basic and acidic residues" evidence="1">
    <location>
        <begin position="506"/>
        <end position="517"/>
    </location>
</feature>
<name>A0A8C5XLR5_MICMU</name>
<dbReference type="PANTHER" id="PTHR10528:SF6">
    <property type="entry name" value="AF4_FMR2 FAMILY MEMBER 1"/>
    <property type="match status" value="1"/>
</dbReference>
<dbReference type="Pfam" id="PF05110">
    <property type="entry name" value="AF-4"/>
    <property type="match status" value="1"/>
</dbReference>
<accession>A0A8C5XLR5</accession>
<feature type="region of interest" description="Disordered" evidence="1">
    <location>
        <begin position="1"/>
        <end position="30"/>
    </location>
</feature>
<proteinExistence type="predicted"/>
<dbReference type="PANTHER" id="PTHR10528">
    <property type="entry name" value="AF4/FMR2 FAMILY MEMBER"/>
    <property type="match status" value="1"/>
</dbReference>
<feature type="region of interest" description="Disordered" evidence="1">
    <location>
        <begin position="340"/>
        <end position="415"/>
    </location>
</feature>
<feature type="compositionally biased region" description="Basic and acidic residues" evidence="1">
    <location>
        <begin position="758"/>
        <end position="767"/>
    </location>
</feature>
<feature type="compositionally biased region" description="Low complexity" evidence="1">
    <location>
        <begin position="493"/>
        <end position="502"/>
    </location>
</feature>
<feature type="compositionally biased region" description="Low complexity" evidence="1">
    <location>
        <begin position="86"/>
        <end position="97"/>
    </location>
</feature>
<dbReference type="GO" id="GO:0032783">
    <property type="term" value="C:super elongation complex"/>
    <property type="evidence" value="ECO:0007669"/>
    <property type="project" value="TreeGrafter"/>
</dbReference>
<feature type="compositionally biased region" description="Low complexity" evidence="1">
    <location>
        <begin position="205"/>
        <end position="221"/>
    </location>
</feature>
<feature type="compositionally biased region" description="Polar residues" evidence="1">
    <location>
        <begin position="368"/>
        <end position="394"/>
    </location>
</feature>
<dbReference type="AlphaFoldDB" id="A0A8C5XLR5"/>
<dbReference type="InterPro" id="IPR007797">
    <property type="entry name" value="AF4/FMR2"/>
</dbReference>
<sequence length="910" mass="96167">LDETRSSPEQEAFRKTPLFGEPYKTAKGDELSSRLQNMLGDYEEVKEFFTTKPYPHRPDAPESRPGKPKHPSLPDRGGVPATSFHASAHLQSPLAPASAPPPAGALSHHPRMAQPRVEPVPGAHAKSYGPPDSQRPAPGRPGQEATGCHRHRKGDRRADGQHCAPAPSLAAGRELSPLMSSLPSPIPPLSPVHSSQPSVPRMQASSKVPSSSSSYCPARSPQDLAVKVHEKEAPDDSLGAAPPPSQAFPPPSLPSKSVPMQHKPTAYVRPMDGQDQAPSESPELKPPPGDYRQQAFEKADPKVPAKAKLAKLKMPAQAAQQTYSNEVHCVEEILKEMTHSWPPPLTAVHTPGTAEPSKFPFPTKDSQHITSATQNQKQYDTSSKTHSSSQQGTSVLEHDLQLSDSEDSDSEQVSSVHLLTPAILLLIYPPASAHSSSGESESTSDSDSSSDSESQSSSSDSEENEPLETPAPEPEPPATNKWQLDNWLTKVGPPAAAPEVPAVPEPARRRQDNKDSGDSGSSSQERAESKDPPPRSSGKAARVPPEGPQAGKRSFQKSPARQEPPQRQTVGTKQPRRPGKVPGPVAGLQVESEPGPPPCGATREQQAPKDKPKVKTKGRPRAATSGTPGPGDRKKHKGSLPALSVPEATKGSVGDRSPGPATAVPETPSQGSGPRTSGGHPASVARDDGRRDRLPPPPRDPRSLSPLGNSPAPPPSLVVRISLGLLSRVPPPPQGTGSSRQRKPPQQQGDGQPPPAGRKPDPEKRSGDSSSKAARKRKVSVERPASTPGLHLGSGVSHLPLLFNPSPASLSQQRLEVPALVACGSYPSRTVPVRDRCSLPRREGSTGVSLPSDGLLGDNVVFWGRVPIYPEDIGAGRLARPSTGGRGWLNACHPSTLGGRGGRIARGQGV</sequence>
<evidence type="ECO:0000313" key="3">
    <source>
        <dbReference type="Proteomes" id="UP000694394"/>
    </source>
</evidence>
<feature type="region of interest" description="Disordered" evidence="1">
    <location>
        <begin position="432"/>
        <end position="793"/>
    </location>
</feature>
<reference evidence="2" key="2">
    <citation type="submission" date="2025-09" db="UniProtKB">
        <authorList>
            <consortium name="Ensembl"/>
        </authorList>
    </citation>
    <scope>IDENTIFICATION</scope>
</reference>
<dbReference type="Proteomes" id="UP000694394">
    <property type="component" value="Unassembled WGS sequence"/>
</dbReference>
<evidence type="ECO:0008006" key="4">
    <source>
        <dbReference type="Google" id="ProtNLM"/>
    </source>
</evidence>
<protein>
    <recommendedName>
        <fullName evidence="4">AF4/FMR2 family member 1</fullName>
    </recommendedName>
</protein>
<feature type="compositionally biased region" description="Basic and acidic residues" evidence="1">
    <location>
        <begin position="56"/>
        <end position="65"/>
    </location>
</feature>
<reference evidence="2" key="1">
    <citation type="submission" date="2025-08" db="UniProtKB">
        <authorList>
            <consortium name="Ensembl"/>
        </authorList>
    </citation>
    <scope>IDENTIFICATION</scope>
</reference>
<dbReference type="Gene3D" id="6.10.250.2670">
    <property type="match status" value="1"/>
</dbReference>
<feature type="compositionally biased region" description="Pro residues" evidence="1">
    <location>
        <begin position="241"/>
        <end position="253"/>
    </location>
</feature>
<keyword evidence="3" id="KW-1185">Reference proteome</keyword>
<feature type="region of interest" description="Disordered" evidence="1">
    <location>
        <begin position="49"/>
        <end position="304"/>
    </location>
</feature>